<name>A0A3M0JU45_HIRRU</name>
<reference evidence="3 4" key="1">
    <citation type="submission" date="2018-07" db="EMBL/GenBank/DDBJ databases">
        <title>A high quality draft genome assembly of the barn swallow (H. rustica rustica).</title>
        <authorList>
            <person name="Formenti G."/>
            <person name="Chiara M."/>
            <person name="Poveda L."/>
            <person name="Francoijs K.-J."/>
            <person name="Bonisoli-Alquati A."/>
            <person name="Canova L."/>
            <person name="Gianfranceschi L."/>
            <person name="Horner D.S."/>
            <person name="Saino N."/>
        </authorList>
    </citation>
    <scope>NUCLEOTIDE SEQUENCE [LARGE SCALE GENOMIC DNA]</scope>
    <source>
        <strain evidence="3">Chelidonia</strain>
        <tissue evidence="3">Blood</tissue>
    </source>
</reference>
<evidence type="ECO:0000256" key="1">
    <source>
        <dbReference type="SAM" id="MobiDB-lite"/>
    </source>
</evidence>
<protein>
    <recommendedName>
        <fullName evidence="2">Reverse transcriptase domain-containing protein</fullName>
    </recommendedName>
</protein>
<dbReference type="InterPro" id="IPR000477">
    <property type="entry name" value="RT_dom"/>
</dbReference>
<dbReference type="Proteomes" id="UP000269221">
    <property type="component" value="Unassembled WGS sequence"/>
</dbReference>
<comment type="caution">
    <text evidence="3">The sequence shown here is derived from an EMBL/GenBank/DDBJ whole genome shotgun (WGS) entry which is preliminary data.</text>
</comment>
<dbReference type="OrthoDB" id="9946270at2759"/>
<evidence type="ECO:0000313" key="4">
    <source>
        <dbReference type="Proteomes" id="UP000269221"/>
    </source>
</evidence>
<dbReference type="EMBL" id="QRBI01000125">
    <property type="protein sequence ID" value="RMC04458.1"/>
    <property type="molecule type" value="Genomic_DNA"/>
</dbReference>
<keyword evidence="4" id="KW-1185">Reference proteome</keyword>
<feature type="region of interest" description="Disordered" evidence="1">
    <location>
        <begin position="251"/>
        <end position="281"/>
    </location>
</feature>
<gene>
    <name evidence="3" type="ORF">DUI87_18902</name>
</gene>
<dbReference type="Pfam" id="PF00078">
    <property type="entry name" value="RVT_1"/>
    <property type="match status" value="1"/>
</dbReference>
<dbReference type="STRING" id="333673.A0A3M0JU45"/>
<sequence>MDHTQWIHDANEMLQLTVEVTHLVDAGRAVDVVCLDFSKAFDTVSHGTLLEKLAAHGLDRSTLCWVRNGLVGQAQRVVVNGAASSWGSVPSSVPQGSVLDPALFGVFSDGPNGGDWVCPSKLADDTELGVSVGQLEARRALQRDLARLDRWAESNNVRFNKTKRQVLHFGPSNRCSAAGWGRVAGQCPGRKDLGVLVTVTGHEPGCAQGAKKGNGILAWISNGVASRSRAGIVPLCWALLDHILSPPPMPFRKSSSPEVSSGLGRSPKFKRQLSEDGRQLRRGSLGGALTGKYLLPSATGQQLWQPIETTNLVRMRYQTLGQSAPSLTASLFLKYFVLMRT</sequence>
<feature type="domain" description="Reverse transcriptase" evidence="2">
    <location>
        <begin position="20"/>
        <end position="168"/>
    </location>
</feature>
<proteinExistence type="predicted"/>
<dbReference type="AlphaFoldDB" id="A0A3M0JU45"/>
<accession>A0A3M0JU45</accession>
<evidence type="ECO:0000259" key="2">
    <source>
        <dbReference type="Pfam" id="PF00078"/>
    </source>
</evidence>
<dbReference type="PANTHER" id="PTHR33332">
    <property type="entry name" value="REVERSE TRANSCRIPTASE DOMAIN-CONTAINING PROTEIN"/>
    <property type="match status" value="1"/>
</dbReference>
<organism evidence="3 4">
    <name type="scientific">Hirundo rustica rustica</name>
    <dbReference type="NCBI Taxonomy" id="333673"/>
    <lineage>
        <taxon>Eukaryota</taxon>
        <taxon>Metazoa</taxon>
        <taxon>Chordata</taxon>
        <taxon>Craniata</taxon>
        <taxon>Vertebrata</taxon>
        <taxon>Euteleostomi</taxon>
        <taxon>Archelosauria</taxon>
        <taxon>Archosauria</taxon>
        <taxon>Dinosauria</taxon>
        <taxon>Saurischia</taxon>
        <taxon>Theropoda</taxon>
        <taxon>Coelurosauria</taxon>
        <taxon>Aves</taxon>
        <taxon>Neognathae</taxon>
        <taxon>Neoaves</taxon>
        <taxon>Telluraves</taxon>
        <taxon>Australaves</taxon>
        <taxon>Passeriformes</taxon>
        <taxon>Sylvioidea</taxon>
        <taxon>Hirundinidae</taxon>
        <taxon>Hirundo</taxon>
    </lineage>
</organism>
<evidence type="ECO:0000313" key="3">
    <source>
        <dbReference type="EMBL" id="RMC04458.1"/>
    </source>
</evidence>